<protein>
    <recommendedName>
        <fullName evidence="11">G-protein coupled receptors family 1 profile domain-containing protein</fullName>
    </recommendedName>
</protein>
<feature type="transmembrane region" description="Helical" evidence="10">
    <location>
        <begin position="284"/>
        <end position="306"/>
    </location>
</feature>
<dbReference type="InterPro" id="IPR000276">
    <property type="entry name" value="GPCR_Rhodpsn"/>
</dbReference>
<evidence type="ECO:0000256" key="3">
    <source>
        <dbReference type="ARBA" id="ARBA00022692"/>
    </source>
</evidence>
<dbReference type="Gene3D" id="1.20.1070.10">
    <property type="entry name" value="Rhodopsin 7-helix transmembrane proteins"/>
    <property type="match status" value="1"/>
</dbReference>
<sequence>MDGYWCVSYHDIPRWVYGVKGIVALFIIAGNVVVLMAIARNWKRLMRQHNLYRYLLSLVVADLLNGLILLLHAIFWLVHMLMFGGVQGFNSENFQEVLRNLISGSLHGLAFASLASATLLNLVMRVTSIRAVARAAAITDRSKISLSWARNPRISFVLTSLIWVIALAFTIIPLRYHCHMNLQQCLSKNTSYNSTLMVFSENKLLDPVENPESYDCSVLRPPSRRTYLLALSGLIAIAWLLLFVCNFITACIRTTVDRVIDCTTNSGNLRLRHSFGFQRDTSSIFAFVITLNMTISTVPYVVFGFVTEAGSDYLRIYYGDFFSGNAVEFFEIVTYLSSLVNPLIYTAMLNQLRSNVDRTIGVMLKSLHRSQRKKLRRSFREEK</sequence>
<keyword evidence="3 10" id="KW-0812">Transmembrane</keyword>
<dbReference type="EMBL" id="CAWYQH010000096">
    <property type="protein sequence ID" value="CAK8682898.1"/>
    <property type="molecule type" value="Genomic_DNA"/>
</dbReference>
<feature type="transmembrane region" description="Helical" evidence="10">
    <location>
        <begin position="15"/>
        <end position="39"/>
    </location>
</feature>
<evidence type="ECO:0000256" key="2">
    <source>
        <dbReference type="ARBA" id="ARBA00022475"/>
    </source>
</evidence>
<evidence type="ECO:0000256" key="7">
    <source>
        <dbReference type="ARBA" id="ARBA00023170"/>
    </source>
</evidence>
<feature type="transmembrane region" description="Helical" evidence="10">
    <location>
        <begin position="51"/>
        <end position="81"/>
    </location>
</feature>
<evidence type="ECO:0000256" key="5">
    <source>
        <dbReference type="ARBA" id="ARBA00023040"/>
    </source>
</evidence>
<keyword evidence="2" id="KW-1003">Cell membrane</keyword>
<dbReference type="CDD" id="cd00637">
    <property type="entry name" value="7tm_classA_rhodopsin-like"/>
    <property type="match status" value="1"/>
</dbReference>
<evidence type="ECO:0000313" key="13">
    <source>
        <dbReference type="Proteomes" id="UP001642483"/>
    </source>
</evidence>
<evidence type="ECO:0000313" key="12">
    <source>
        <dbReference type="EMBL" id="CAK8682898.1"/>
    </source>
</evidence>
<keyword evidence="13" id="KW-1185">Reference proteome</keyword>
<feature type="transmembrane region" description="Helical" evidence="10">
    <location>
        <begin position="154"/>
        <end position="174"/>
    </location>
</feature>
<keyword evidence="6 10" id="KW-0472">Membrane</keyword>
<dbReference type="PANTHER" id="PTHR24246:SF27">
    <property type="entry name" value="ADENOSINE RECEPTOR, ISOFORM A"/>
    <property type="match status" value="1"/>
</dbReference>
<dbReference type="Proteomes" id="UP001642483">
    <property type="component" value="Unassembled WGS sequence"/>
</dbReference>
<keyword evidence="9" id="KW-0807">Transducer</keyword>
<feature type="transmembrane region" description="Helical" evidence="10">
    <location>
        <begin position="101"/>
        <end position="124"/>
    </location>
</feature>
<organism evidence="12 13">
    <name type="scientific">Clavelina lepadiformis</name>
    <name type="common">Light-bulb sea squirt</name>
    <name type="synonym">Ascidia lepadiformis</name>
    <dbReference type="NCBI Taxonomy" id="159417"/>
    <lineage>
        <taxon>Eukaryota</taxon>
        <taxon>Metazoa</taxon>
        <taxon>Chordata</taxon>
        <taxon>Tunicata</taxon>
        <taxon>Ascidiacea</taxon>
        <taxon>Aplousobranchia</taxon>
        <taxon>Clavelinidae</taxon>
        <taxon>Clavelina</taxon>
    </lineage>
</organism>
<reference evidence="12 13" key="1">
    <citation type="submission" date="2024-02" db="EMBL/GenBank/DDBJ databases">
        <authorList>
            <person name="Daric V."/>
            <person name="Darras S."/>
        </authorList>
    </citation>
    <scope>NUCLEOTIDE SEQUENCE [LARGE SCALE GENOMIC DNA]</scope>
</reference>
<evidence type="ECO:0000256" key="8">
    <source>
        <dbReference type="ARBA" id="ARBA00023180"/>
    </source>
</evidence>
<accession>A0ABP0FTE2</accession>
<keyword evidence="8" id="KW-0325">Glycoprotein</keyword>
<keyword evidence="5" id="KW-0297">G-protein coupled receptor</keyword>
<comment type="caution">
    <text evidence="12">The sequence shown here is derived from an EMBL/GenBank/DDBJ whole genome shotgun (WGS) entry which is preliminary data.</text>
</comment>
<keyword evidence="4 10" id="KW-1133">Transmembrane helix</keyword>
<dbReference type="PROSITE" id="PS50262">
    <property type="entry name" value="G_PROTEIN_RECEP_F1_2"/>
    <property type="match status" value="1"/>
</dbReference>
<dbReference type="PANTHER" id="PTHR24246">
    <property type="entry name" value="OLFACTORY RECEPTOR AND ADENOSINE RECEPTOR"/>
    <property type="match status" value="1"/>
</dbReference>
<comment type="subcellular location">
    <subcellularLocation>
        <location evidence="1">Cell membrane</location>
        <topology evidence="1">Multi-pass membrane protein</topology>
    </subcellularLocation>
</comment>
<evidence type="ECO:0000259" key="11">
    <source>
        <dbReference type="PROSITE" id="PS50262"/>
    </source>
</evidence>
<evidence type="ECO:0000256" key="6">
    <source>
        <dbReference type="ARBA" id="ARBA00023136"/>
    </source>
</evidence>
<feature type="domain" description="G-protein coupled receptors family 1 profile" evidence="11">
    <location>
        <begin position="30"/>
        <end position="345"/>
    </location>
</feature>
<evidence type="ECO:0000256" key="4">
    <source>
        <dbReference type="ARBA" id="ARBA00022989"/>
    </source>
</evidence>
<dbReference type="SUPFAM" id="SSF81321">
    <property type="entry name" value="Family A G protein-coupled receptor-like"/>
    <property type="match status" value="1"/>
</dbReference>
<dbReference type="PRINTS" id="PR00237">
    <property type="entry name" value="GPCRRHODOPSN"/>
</dbReference>
<gene>
    <name evidence="12" type="ORF">CVLEPA_LOCUS14023</name>
</gene>
<evidence type="ECO:0000256" key="1">
    <source>
        <dbReference type="ARBA" id="ARBA00004651"/>
    </source>
</evidence>
<keyword evidence="7" id="KW-0675">Receptor</keyword>
<feature type="transmembrane region" description="Helical" evidence="10">
    <location>
        <begin position="227"/>
        <end position="248"/>
    </location>
</feature>
<evidence type="ECO:0000256" key="10">
    <source>
        <dbReference type="SAM" id="Phobius"/>
    </source>
</evidence>
<feature type="transmembrane region" description="Helical" evidence="10">
    <location>
        <begin position="326"/>
        <end position="348"/>
    </location>
</feature>
<evidence type="ECO:0000256" key="9">
    <source>
        <dbReference type="ARBA" id="ARBA00023224"/>
    </source>
</evidence>
<proteinExistence type="predicted"/>
<name>A0ABP0FTE2_CLALP</name>
<dbReference type="InterPro" id="IPR017452">
    <property type="entry name" value="GPCR_Rhodpsn_7TM"/>
</dbReference>